<dbReference type="EMBL" id="SHKW01000007">
    <property type="protein sequence ID" value="RZU29780.1"/>
    <property type="molecule type" value="Genomic_DNA"/>
</dbReference>
<organism evidence="1 2">
    <name type="scientific">Edaphobacter modestus</name>
    <dbReference type="NCBI Taxonomy" id="388466"/>
    <lineage>
        <taxon>Bacteria</taxon>
        <taxon>Pseudomonadati</taxon>
        <taxon>Acidobacteriota</taxon>
        <taxon>Terriglobia</taxon>
        <taxon>Terriglobales</taxon>
        <taxon>Acidobacteriaceae</taxon>
        <taxon>Edaphobacter</taxon>
    </lineage>
</organism>
<evidence type="ECO:0000313" key="1">
    <source>
        <dbReference type="EMBL" id="RZU29780.1"/>
    </source>
</evidence>
<keyword evidence="2" id="KW-1185">Reference proteome</keyword>
<dbReference type="AlphaFoldDB" id="A0A4Q7XZF7"/>
<proteinExistence type="predicted"/>
<dbReference type="Proteomes" id="UP000292958">
    <property type="component" value="Unassembled WGS sequence"/>
</dbReference>
<protein>
    <submittedName>
        <fullName evidence="1">Uncharacterized protein</fullName>
    </submittedName>
</protein>
<evidence type="ECO:0000313" key="2">
    <source>
        <dbReference type="Proteomes" id="UP000292958"/>
    </source>
</evidence>
<gene>
    <name evidence="1" type="ORF">BDD14_6398</name>
</gene>
<reference evidence="1 2" key="1">
    <citation type="submission" date="2019-02" db="EMBL/GenBank/DDBJ databases">
        <title>Genomic Encyclopedia of Archaeal and Bacterial Type Strains, Phase II (KMG-II): from individual species to whole genera.</title>
        <authorList>
            <person name="Goeker M."/>
        </authorList>
    </citation>
    <scope>NUCLEOTIDE SEQUENCE [LARGE SCALE GENOMIC DNA]</scope>
    <source>
        <strain evidence="1 2">DSM 18101</strain>
    </source>
</reference>
<name>A0A4Q7XZF7_9BACT</name>
<accession>A0A4Q7XZF7</accession>
<comment type="caution">
    <text evidence="1">The sequence shown here is derived from an EMBL/GenBank/DDBJ whole genome shotgun (WGS) entry which is preliminary data.</text>
</comment>
<sequence>MPLEHGCRSRSHSLEDSQGIDNAAPKFAWRSFVSVRNLNGA</sequence>